<proteinExistence type="predicted"/>
<evidence type="ECO:0000313" key="2">
    <source>
        <dbReference type="EMBL" id="CAK0878869.1"/>
    </source>
</evidence>
<evidence type="ECO:0000313" key="3">
    <source>
        <dbReference type="Proteomes" id="UP001189429"/>
    </source>
</evidence>
<name>A0ABN9W2N4_9DINO</name>
<dbReference type="SUPFAM" id="SSF54060">
    <property type="entry name" value="His-Me finger endonucleases"/>
    <property type="match status" value="1"/>
</dbReference>
<feature type="non-terminal residue" evidence="2">
    <location>
        <position position="1"/>
    </location>
</feature>
<dbReference type="Gene3D" id="3.90.75.20">
    <property type="match status" value="1"/>
</dbReference>
<dbReference type="Pfam" id="PF13392">
    <property type="entry name" value="HNH_3"/>
    <property type="match status" value="1"/>
</dbReference>
<gene>
    <name evidence="2" type="ORF">PCOR1329_LOCUS62485</name>
</gene>
<dbReference type="Proteomes" id="UP001189429">
    <property type="component" value="Unassembled WGS sequence"/>
</dbReference>
<accession>A0ABN9W2N4</accession>
<keyword evidence="3" id="KW-1185">Reference proteome</keyword>
<sequence length="169" mass="19074">RGLTSWGSLTSGGYRSTTYTVGHKKMHVHVHRLVARTFLGPCRIPAPWCVNHKDNDPSNNCVTNLEYVTPAGNAAHWLEMAAQRGCRAQKNARLVWGRPRGTGDWVLFRSCRDAAKQFNVPRARILAICLGECPPDQNFEVSFDADRLLHPVEPQVLPGEEWREIIFDI</sequence>
<dbReference type="InterPro" id="IPR003615">
    <property type="entry name" value="HNH_nuc"/>
</dbReference>
<organism evidence="2 3">
    <name type="scientific">Prorocentrum cordatum</name>
    <dbReference type="NCBI Taxonomy" id="2364126"/>
    <lineage>
        <taxon>Eukaryota</taxon>
        <taxon>Sar</taxon>
        <taxon>Alveolata</taxon>
        <taxon>Dinophyceae</taxon>
        <taxon>Prorocentrales</taxon>
        <taxon>Prorocentraceae</taxon>
        <taxon>Prorocentrum</taxon>
    </lineage>
</organism>
<evidence type="ECO:0000259" key="1">
    <source>
        <dbReference type="Pfam" id="PF13392"/>
    </source>
</evidence>
<comment type="caution">
    <text evidence="2">The sequence shown here is derived from an EMBL/GenBank/DDBJ whole genome shotgun (WGS) entry which is preliminary data.</text>
</comment>
<feature type="domain" description="HNH nuclease" evidence="1">
    <location>
        <begin position="29"/>
        <end position="74"/>
    </location>
</feature>
<dbReference type="InterPro" id="IPR044925">
    <property type="entry name" value="His-Me_finger_sf"/>
</dbReference>
<protein>
    <recommendedName>
        <fullName evidence="1">HNH nuclease domain-containing protein</fullName>
    </recommendedName>
</protein>
<reference evidence="2" key="1">
    <citation type="submission" date="2023-10" db="EMBL/GenBank/DDBJ databases">
        <authorList>
            <person name="Chen Y."/>
            <person name="Shah S."/>
            <person name="Dougan E. K."/>
            <person name="Thang M."/>
            <person name="Chan C."/>
        </authorList>
    </citation>
    <scope>NUCLEOTIDE SEQUENCE [LARGE SCALE GENOMIC DNA]</scope>
</reference>
<dbReference type="EMBL" id="CAUYUJ010017893">
    <property type="protein sequence ID" value="CAK0878869.1"/>
    <property type="molecule type" value="Genomic_DNA"/>
</dbReference>